<protein>
    <submittedName>
        <fullName evidence="1">Uncharacterized protein</fullName>
    </submittedName>
</protein>
<keyword evidence="2" id="KW-1185">Reference proteome</keyword>
<name>A0A8X6H878_TRICU</name>
<comment type="caution">
    <text evidence="1">The sequence shown here is derived from an EMBL/GenBank/DDBJ whole genome shotgun (WGS) entry which is preliminary data.</text>
</comment>
<organism evidence="1 2">
    <name type="scientific">Trichonephila clavata</name>
    <name type="common">Joro spider</name>
    <name type="synonym">Nephila clavata</name>
    <dbReference type="NCBI Taxonomy" id="2740835"/>
    <lineage>
        <taxon>Eukaryota</taxon>
        <taxon>Metazoa</taxon>
        <taxon>Ecdysozoa</taxon>
        <taxon>Arthropoda</taxon>
        <taxon>Chelicerata</taxon>
        <taxon>Arachnida</taxon>
        <taxon>Araneae</taxon>
        <taxon>Araneomorphae</taxon>
        <taxon>Entelegynae</taxon>
        <taxon>Araneoidea</taxon>
        <taxon>Nephilidae</taxon>
        <taxon>Trichonephila</taxon>
    </lineage>
</organism>
<dbReference type="AlphaFoldDB" id="A0A8X6H878"/>
<dbReference type="EMBL" id="BMAO01007612">
    <property type="protein sequence ID" value="GFR17030.1"/>
    <property type="molecule type" value="Genomic_DNA"/>
</dbReference>
<evidence type="ECO:0000313" key="2">
    <source>
        <dbReference type="Proteomes" id="UP000887116"/>
    </source>
</evidence>
<dbReference type="Proteomes" id="UP000887116">
    <property type="component" value="Unassembled WGS sequence"/>
</dbReference>
<gene>
    <name evidence="1" type="ORF">TNCT_151161</name>
</gene>
<sequence length="79" mass="9037">MKGGFVAKPNHILIRILYVDPVDNSVHETQPLFHGPGAYYLTSLNLLELGRNFPLSRSRAVIVRIVGRRKRYTLWHAVP</sequence>
<proteinExistence type="predicted"/>
<reference evidence="1" key="1">
    <citation type="submission" date="2020-07" db="EMBL/GenBank/DDBJ databases">
        <title>Multicomponent nature underlies the extraordinary mechanical properties of spider dragline silk.</title>
        <authorList>
            <person name="Kono N."/>
            <person name="Nakamura H."/>
            <person name="Mori M."/>
            <person name="Yoshida Y."/>
            <person name="Ohtoshi R."/>
            <person name="Malay A.D."/>
            <person name="Moran D.A.P."/>
            <person name="Tomita M."/>
            <person name="Numata K."/>
            <person name="Arakawa K."/>
        </authorList>
    </citation>
    <scope>NUCLEOTIDE SEQUENCE</scope>
</reference>
<evidence type="ECO:0000313" key="1">
    <source>
        <dbReference type="EMBL" id="GFR17030.1"/>
    </source>
</evidence>
<accession>A0A8X6H878</accession>